<dbReference type="RefSeq" id="WP_161110852.1">
    <property type="nucleotide sequence ID" value="NZ_WWHY01000001.1"/>
</dbReference>
<gene>
    <name evidence="2" type="ORF">GTW20_10460</name>
</gene>
<evidence type="ECO:0000313" key="3">
    <source>
        <dbReference type="Proteomes" id="UP000467124"/>
    </source>
</evidence>
<dbReference type="EMBL" id="WWHY01000001">
    <property type="protein sequence ID" value="MYR32686.1"/>
    <property type="molecule type" value="Genomic_DNA"/>
</dbReference>
<feature type="chain" id="PRO_5029626207" description="Lipoprotein" evidence="1">
    <location>
        <begin position="29"/>
        <end position="186"/>
    </location>
</feature>
<dbReference type="AlphaFoldDB" id="A0A7K2IS34"/>
<comment type="caution">
    <text evidence="2">The sequence shown here is derived from an EMBL/GenBank/DDBJ whole genome shotgun (WGS) entry which is preliminary data.</text>
</comment>
<evidence type="ECO:0008006" key="4">
    <source>
        <dbReference type="Google" id="ProtNLM"/>
    </source>
</evidence>
<evidence type="ECO:0000313" key="2">
    <source>
        <dbReference type="EMBL" id="MYR32686.1"/>
    </source>
</evidence>
<organism evidence="2 3">
    <name type="scientific">Nocardiopsis alba</name>
    <dbReference type="NCBI Taxonomy" id="53437"/>
    <lineage>
        <taxon>Bacteria</taxon>
        <taxon>Bacillati</taxon>
        <taxon>Actinomycetota</taxon>
        <taxon>Actinomycetes</taxon>
        <taxon>Streptosporangiales</taxon>
        <taxon>Nocardiopsidaceae</taxon>
        <taxon>Nocardiopsis</taxon>
    </lineage>
</organism>
<feature type="signal peptide" evidence="1">
    <location>
        <begin position="1"/>
        <end position="28"/>
    </location>
</feature>
<accession>A0A7K2IS34</accession>
<sequence>MFRHPGRGPAFSIIALSIVLALVGCSSAEPEPPPDTEYTSELVSVFWVERQVRVVTLDRMIDEVGSDEVLVNMGGARELLFDQGIIVPEGGGEADVDWEAGYQDGDLDGYVVELDEDAWDTTIDFSRIDGALNDAMYHNEVTWCGDDVTGEEFVDAYMDVFQGAFDTHDAYEASVADHVDCGDGRI</sequence>
<evidence type="ECO:0000256" key="1">
    <source>
        <dbReference type="SAM" id="SignalP"/>
    </source>
</evidence>
<keyword evidence="1" id="KW-0732">Signal</keyword>
<dbReference type="PROSITE" id="PS51257">
    <property type="entry name" value="PROKAR_LIPOPROTEIN"/>
    <property type="match status" value="1"/>
</dbReference>
<dbReference type="Proteomes" id="UP000467124">
    <property type="component" value="Unassembled WGS sequence"/>
</dbReference>
<name>A0A7K2IS34_9ACTN</name>
<proteinExistence type="predicted"/>
<reference evidence="2 3" key="1">
    <citation type="journal article" date="2019" name="Nat. Commun.">
        <title>The antimicrobial potential of Streptomyces from insect microbiomes.</title>
        <authorList>
            <person name="Chevrette M.G."/>
            <person name="Carlson C.M."/>
            <person name="Ortega H.E."/>
            <person name="Thomas C."/>
            <person name="Ananiev G.E."/>
            <person name="Barns K.J."/>
            <person name="Book A.J."/>
            <person name="Cagnazzo J."/>
            <person name="Carlos C."/>
            <person name="Flanigan W."/>
            <person name="Grubbs K.J."/>
            <person name="Horn H.A."/>
            <person name="Hoffmann F.M."/>
            <person name="Klassen J.L."/>
            <person name="Knack J.J."/>
            <person name="Lewin G.R."/>
            <person name="McDonald B.R."/>
            <person name="Muller L."/>
            <person name="Melo W.G.P."/>
            <person name="Pinto-Tomas A.A."/>
            <person name="Schmitz A."/>
            <person name="Wendt-Pienkowski E."/>
            <person name="Wildman S."/>
            <person name="Zhao M."/>
            <person name="Zhang F."/>
            <person name="Bugni T.S."/>
            <person name="Andes D.R."/>
            <person name="Pupo M.T."/>
            <person name="Currie C.R."/>
        </authorList>
    </citation>
    <scope>NUCLEOTIDE SEQUENCE [LARGE SCALE GENOMIC DNA]</scope>
    <source>
        <strain evidence="2 3">SID5840</strain>
    </source>
</reference>
<protein>
    <recommendedName>
        <fullName evidence="4">Lipoprotein</fullName>
    </recommendedName>
</protein>